<feature type="domain" description="Peptidase M56" evidence="2">
    <location>
        <begin position="102"/>
        <end position="293"/>
    </location>
</feature>
<proteinExistence type="predicted"/>
<dbReference type="Pfam" id="PF05569">
    <property type="entry name" value="Peptidase_M56"/>
    <property type="match status" value="1"/>
</dbReference>
<evidence type="ECO:0000313" key="3">
    <source>
        <dbReference type="EMBL" id="QVL32933.1"/>
    </source>
</evidence>
<feature type="transmembrane region" description="Helical" evidence="1">
    <location>
        <begin position="332"/>
        <end position="350"/>
    </location>
</feature>
<evidence type="ECO:0000313" key="4">
    <source>
        <dbReference type="Proteomes" id="UP000676194"/>
    </source>
</evidence>
<dbReference type="CDD" id="cd07341">
    <property type="entry name" value="M56_BlaR1_MecR1_like"/>
    <property type="match status" value="1"/>
</dbReference>
<dbReference type="InterPro" id="IPR008756">
    <property type="entry name" value="Peptidase_M56"/>
</dbReference>
<keyword evidence="1" id="KW-0812">Transmembrane</keyword>
<accession>A0A8E6EYR0</accession>
<dbReference type="Gene3D" id="3.30.2010.10">
    <property type="entry name" value="Metalloproteases ('zincins'), catalytic domain"/>
    <property type="match status" value="1"/>
</dbReference>
<keyword evidence="1" id="KW-0472">Membrane</keyword>
<feature type="transmembrane region" description="Helical" evidence="1">
    <location>
        <begin position="36"/>
        <end position="57"/>
    </location>
</feature>
<dbReference type="PANTHER" id="PTHR34978:SF3">
    <property type="entry name" value="SLR0241 PROTEIN"/>
    <property type="match status" value="1"/>
</dbReference>
<dbReference type="AlphaFoldDB" id="A0A8E6EYR0"/>
<keyword evidence="4" id="KW-1185">Reference proteome</keyword>
<organism evidence="3 4">
    <name type="scientific">Telmatocola sphagniphila</name>
    <dbReference type="NCBI Taxonomy" id="1123043"/>
    <lineage>
        <taxon>Bacteria</taxon>
        <taxon>Pseudomonadati</taxon>
        <taxon>Planctomycetota</taxon>
        <taxon>Planctomycetia</taxon>
        <taxon>Gemmatales</taxon>
        <taxon>Gemmataceae</taxon>
    </lineage>
</organism>
<protein>
    <submittedName>
        <fullName evidence="3">M56 family metallopeptidase</fullName>
    </submittedName>
</protein>
<feature type="transmembrane region" description="Helical" evidence="1">
    <location>
        <begin position="6"/>
        <end position="29"/>
    </location>
</feature>
<feature type="transmembrane region" description="Helical" evidence="1">
    <location>
        <begin position="123"/>
        <end position="144"/>
    </location>
</feature>
<dbReference type="Proteomes" id="UP000676194">
    <property type="component" value="Chromosome"/>
</dbReference>
<dbReference type="KEGG" id="tsph:KIH39_03170"/>
<evidence type="ECO:0000256" key="1">
    <source>
        <dbReference type="SAM" id="Phobius"/>
    </source>
</evidence>
<sequence>MSELGIQIATAFFRIGAITVLALILAELLGRRSPRAAARCLTITSMILIALFCYSLLQPFDLVQWQTAIAEKAVNSPEQPLPSATLSSTKGTESGPGLDLLALLSKLQIDAPLPAPSRTWQKVWLALCCLYIGAGLIAGTKLLLAYRSIRKLQRNSQPIFDAELLTTAHRLQAKLNISSEIGYRTSAEVGLAATVGWWKPMIYLAPTWNSWTVEELSAVLTHELVHIAHKDFLSLTLAHICETLNVLQPLSKFLTQRLRWMQELAADQRASLCLANREGYIRSLAGLALHQTEGVSLRFSPISAITGGLLVRRIEMLLKGNNVQPVSSKWRVLSIGLLILAALFSTSIGSQARDTKVSNKRGAELSPFITKYLAPDALGFIAVRPSIWLQEPGAEEFSKRVMAVFAEGLKRAGLEFPKSILDNGVEQLVIQFNIKSYEAPNEDDHHHSLLNNNFVIRMQNKVDWLPALKSMARLMKSELQERTFNDVKLYQLVEKNDSGKITYTYTFLFPDDRTLVSLYPSSQDPEKLKNYMNSLGTVNPFEGKFSDFAQAGIALGLHDQKNEFEKMFTPGVDARMKPFNGIRLCLGTSPGEGVPLHLVVQATDEQQTKNVVTLLKSLPLLAKPFVEKLSGNATVPEDMRSVAKQFLNDIAESAKISSEKNVIECEATTKVRVGDYLSCKSILNALELLPK</sequence>
<dbReference type="EMBL" id="CP074694">
    <property type="protein sequence ID" value="QVL32933.1"/>
    <property type="molecule type" value="Genomic_DNA"/>
</dbReference>
<reference evidence="3" key="1">
    <citation type="submission" date="2021-05" db="EMBL/GenBank/DDBJ databases">
        <title>Complete genome sequence of the cellulolytic planctomycete Telmatocola sphagniphila SP2T and characterization of the first cellulase from planctomycetes.</title>
        <authorList>
            <person name="Rakitin A.L."/>
            <person name="Beletsky A.V."/>
            <person name="Naumoff D.G."/>
            <person name="Kulichevskaya I.S."/>
            <person name="Mardanov A.V."/>
            <person name="Ravin N.V."/>
            <person name="Dedysh S.N."/>
        </authorList>
    </citation>
    <scope>NUCLEOTIDE SEQUENCE</scope>
    <source>
        <strain evidence="3">SP2T</strain>
    </source>
</reference>
<name>A0A8E6EYR0_9BACT</name>
<dbReference type="InterPro" id="IPR052173">
    <property type="entry name" value="Beta-lactam_resp_regulator"/>
</dbReference>
<dbReference type="RefSeq" id="WP_213497823.1">
    <property type="nucleotide sequence ID" value="NZ_CP074694.1"/>
</dbReference>
<keyword evidence="1" id="KW-1133">Transmembrane helix</keyword>
<evidence type="ECO:0000259" key="2">
    <source>
        <dbReference type="Pfam" id="PF05569"/>
    </source>
</evidence>
<dbReference type="PANTHER" id="PTHR34978">
    <property type="entry name" value="POSSIBLE SENSOR-TRANSDUCER PROTEIN BLAR"/>
    <property type="match status" value="1"/>
</dbReference>
<gene>
    <name evidence="3" type="ORF">KIH39_03170</name>
</gene>